<proteinExistence type="predicted"/>
<reference evidence="4 5" key="1">
    <citation type="submission" date="2020-12" db="EMBL/GenBank/DDBJ databases">
        <title>FDA dAtabase for Regulatory Grade micrObial Sequences (FDA-ARGOS): Supporting development and validation of Infectious Disease Dx tests.</title>
        <authorList>
            <person name="Sproer C."/>
            <person name="Gronow S."/>
            <person name="Severitt S."/>
            <person name="Schroder I."/>
            <person name="Tallon L."/>
            <person name="Sadzewicz L."/>
            <person name="Zhao X."/>
            <person name="Boylan J."/>
            <person name="Ott S."/>
            <person name="Bowen H."/>
            <person name="Vavikolanu K."/>
            <person name="Mehta A."/>
            <person name="Aluvathingal J."/>
            <person name="Nadendla S."/>
            <person name="Lowell S."/>
            <person name="Myers T."/>
            <person name="Yan Y."/>
            <person name="Sichtig H."/>
        </authorList>
    </citation>
    <scope>NUCLEOTIDE SEQUENCE [LARGE SCALE GENOMIC DNA]</scope>
    <source>
        <strain evidence="2 4">FDAARGOS_938</strain>
        <strain evidence="3 5">FDAARGOS_991</strain>
    </source>
</reference>
<sequence length="204" mass="20948">MSPKHSSRFPRPFRKPRPATIRRIVAVTVFLCAVGLAAVESLTPRSGHIRVMISAKSIAAGASVAEQDVAFKDIPRDLVPGGAVTDIAAVRGRTLATGMSPGEILTEQRMVGPSLAKSLTGTSESKIIAITLTDVGIVSALRTGDSVDIVSTADERGIAAPLAHGARVVNIVDDEVVLVALPTGAAEVVAATSLTSPLTLLLAG</sequence>
<feature type="domain" description="SAF" evidence="1">
    <location>
        <begin position="49"/>
        <end position="111"/>
    </location>
</feature>
<gene>
    <name evidence="2" type="ORF">I6G95_00090</name>
    <name evidence="3" type="ORF">I6H48_00415</name>
</gene>
<dbReference type="AlphaFoldDB" id="A0AB37GAB4"/>
<name>A0AB37GAB4_CORAY</name>
<keyword evidence="5" id="KW-1185">Reference proteome</keyword>
<protein>
    <recommendedName>
        <fullName evidence="1">SAF domain-containing protein</fullName>
    </recommendedName>
</protein>
<dbReference type="SMART" id="SM00858">
    <property type="entry name" value="SAF"/>
    <property type="match status" value="1"/>
</dbReference>
<dbReference type="Proteomes" id="UP000594774">
    <property type="component" value="Chromosome"/>
</dbReference>
<evidence type="ECO:0000313" key="4">
    <source>
        <dbReference type="Proteomes" id="UP000594774"/>
    </source>
</evidence>
<evidence type="ECO:0000313" key="3">
    <source>
        <dbReference type="EMBL" id="QQB82775.1"/>
    </source>
</evidence>
<dbReference type="Gene3D" id="3.90.1210.10">
    <property type="entry name" value="Antifreeze-like/N-acetylneuraminic acid synthase C-terminal domain"/>
    <property type="match status" value="1"/>
</dbReference>
<dbReference type="InterPro" id="IPR013974">
    <property type="entry name" value="SAF"/>
</dbReference>
<evidence type="ECO:0000313" key="2">
    <source>
        <dbReference type="EMBL" id="QPR30946.1"/>
    </source>
</evidence>
<dbReference type="EMBL" id="CP065628">
    <property type="protein sequence ID" value="QPR30946.1"/>
    <property type="molecule type" value="Genomic_DNA"/>
</dbReference>
<dbReference type="Pfam" id="PF08666">
    <property type="entry name" value="SAF"/>
    <property type="match status" value="1"/>
</dbReference>
<organism evidence="2 4">
    <name type="scientific">Corynebacterium amycolatum</name>
    <dbReference type="NCBI Taxonomy" id="43765"/>
    <lineage>
        <taxon>Bacteria</taxon>
        <taxon>Bacillati</taxon>
        <taxon>Actinomycetota</taxon>
        <taxon>Actinomycetes</taxon>
        <taxon>Mycobacteriales</taxon>
        <taxon>Corynebacteriaceae</taxon>
        <taxon>Corynebacterium</taxon>
    </lineage>
</organism>
<evidence type="ECO:0000259" key="1">
    <source>
        <dbReference type="SMART" id="SM00858"/>
    </source>
</evidence>
<evidence type="ECO:0000313" key="5">
    <source>
        <dbReference type="Proteomes" id="UP000595198"/>
    </source>
</evidence>
<dbReference type="CDD" id="cd11614">
    <property type="entry name" value="SAF_CpaB_FlgA_like"/>
    <property type="match status" value="1"/>
</dbReference>
<dbReference type="Proteomes" id="UP000595198">
    <property type="component" value="Chromosome"/>
</dbReference>
<dbReference type="EMBL" id="CP066023">
    <property type="protein sequence ID" value="QQB82775.1"/>
    <property type="molecule type" value="Genomic_DNA"/>
</dbReference>
<accession>A0AB37GAB4</accession>